<evidence type="ECO:0000313" key="4">
    <source>
        <dbReference type="RefSeq" id="XP_060550761.1"/>
    </source>
</evidence>
<dbReference type="Proteomes" id="UP001652622">
    <property type="component" value="Unplaced"/>
</dbReference>
<accession>A0ABM3ZQX5</accession>
<proteinExistence type="predicted"/>
<organism evidence="3 4">
    <name type="scientific">Pantherophis guttatus</name>
    <name type="common">Corn snake</name>
    <name type="synonym">Elaphe guttata</name>
    <dbReference type="NCBI Taxonomy" id="94885"/>
    <lineage>
        <taxon>Eukaryota</taxon>
        <taxon>Metazoa</taxon>
        <taxon>Chordata</taxon>
        <taxon>Craniata</taxon>
        <taxon>Vertebrata</taxon>
        <taxon>Euteleostomi</taxon>
        <taxon>Lepidosauria</taxon>
        <taxon>Squamata</taxon>
        <taxon>Bifurcata</taxon>
        <taxon>Unidentata</taxon>
        <taxon>Episquamata</taxon>
        <taxon>Toxicofera</taxon>
        <taxon>Serpentes</taxon>
        <taxon>Colubroidea</taxon>
        <taxon>Colubridae</taxon>
        <taxon>Colubrinae</taxon>
        <taxon>Pantherophis</taxon>
    </lineage>
</organism>
<dbReference type="Gene3D" id="1.10.287.3160">
    <property type="match status" value="1"/>
</dbReference>
<evidence type="ECO:0000259" key="2">
    <source>
        <dbReference type="Pfam" id="PF11560"/>
    </source>
</evidence>
<feature type="compositionally biased region" description="Basic residues" evidence="1">
    <location>
        <begin position="262"/>
        <end position="271"/>
    </location>
</feature>
<feature type="compositionally biased region" description="Polar residues" evidence="1">
    <location>
        <begin position="295"/>
        <end position="308"/>
    </location>
</feature>
<dbReference type="InterPro" id="IPR021623">
    <property type="entry name" value="LAP2alpha_C"/>
</dbReference>
<evidence type="ECO:0000256" key="1">
    <source>
        <dbReference type="SAM" id="MobiDB-lite"/>
    </source>
</evidence>
<protein>
    <submittedName>
        <fullName evidence="4">Lamina-associated polypeptide 2-like</fullName>
    </submittedName>
</protein>
<keyword evidence="3" id="KW-1185">Reference proteome</keyword>
<feature type="domain" description="Lamina-associated polypeptide 2 alpha C-terminal" evidence="2">
    <location>
        <begin position="66"/>
        <end position="252"/>
    </location>
</feature>
<sequence>MPDSPAFTGLFRPAFFKSLLHKAHLTTNLGVPGEVRTSSPATVGPHNALFKSSKPEKDCIPCPQLFTDVIQNSWGQPASLTTPSSLDKKLYCSAPELDDLLTLPAVDQPVTSLSSASVISTDALDGLKAEDKRTEWAFRKAHQEAAWAIRTSTAMSFFSRAALIWLRQMQERLPPEDTRLQQDINKIFAATKYASDASLNSAKFASRTLASTVTARRLFWLCPWKADLKAKWKLAAAPYKAPDLFGEALEPVLVEDKDKRKVLPSSHRHQERRYSPYPLQQPFRTGAGPRGSFPHRSNYQGSNWAQDRQQFRDRGRNQQSKRPFRGAGSKATRRGK</sequence>
<dbReference type="GeneID" id="117669940"/>
<dbReference type="RefSeq" id="XP_060550761.1">
    <property type="nucleotide sequence ID" value="XM_060694778.1"/>
</dbReference>
<gene>
    <name evidence="4" type="primary">LOC117669940</name>
</gene>
<feature type="region of interest" description="Disordered" evidence="1">
    <location>
        <begin position="259"/>
        <end position="336"/>
    </location>
</feature>
<dbReference type="Pfam" id="PF11560">
    <property type="entry name" value="LAP2alpha"/>
    <property type="match status" value="1"/>
</dbReference>
<evidence type="ECO:0000313" key="3">
    <source>
        <dbReference type="Proteomes" id="UP001652622"/>
    </source>
</evidence>
<name>A0ABM3ZQX5_PANGU</name>
<reference evidence="4" key="1">
    <citation type="submission" date="2025-08" db="UniProtKB">
        <authorList>
            <consortium name="RefSeq"/>
        </authorList>
    </citation>
    <scope>IDENTIFICATION</scope>
    <source>
        <tissue evidence="4">Blood</tissue>
    </source>
</reference>